<name>A0A0A8YVY0_ARUDO</name>
<dbReference type="AlphaFoldDB" id="A0A0A8YVY0"/>
<proteinExistence type="predicted"/>
<organism evidence="2">
    <name type="scientific">Arundo donax</name>
    <name type="common">Giant reed</name>
    <name type="synonym">Donax arundinaceus</name>
    <dbReference type="NCBI Taxonomy" id="35708"/>
    <lineage>
        <taxon>Eukaryota</taxon>
        <taxon>Viridiplantae</taxon>
        <taxon>Streptophyta</taxon>
        <taxon>Embryophyta</taxon>
        <taxon>Tracheophyta</taxon>
        <taxon>Spermatophyta</taxon>
        <taxon>Magnoliopsida</taxon>
        <taxon>Liliopsida</taxon>
        <taxon>Poales</taxon>
        <taxon>Poaceae</taxon>
        <taxon>PACMAD clade</taxon>
        <taxon>Arundinoideae</taxon>
        <taxon>Arundineae</taxon>
        <taxon>Arundo</taxon>
    </lineage>
</organism>
<dbReference type="PANTHER" id="PTHR33170">
    <property type="entry name" value="DUF4283 DOMAIN-CONTAINING PROTEIN-RELATED"/>
    <property type="match status" value="1"/>
</dbReference>
<dbReference type="PANTHER" id="PTHR33170:SF22">
    <property type="entry name" value="OS10G0417100 PROTEIN"/>
    <property type="match status" value="1"/>
</dbReference>
<reference evidence="2" key="2">
    <citation type="journal article" date="2015" name="Data Brief">
        <title>Shoot transcriptome of the giant reed, Arundo donax.</title>
        <authorList>
            <person name="Barrero R.A."/>
            <person name="Guerrero F.D."/>
            <person name="Moolhuijzen P."/>
            <person name="Goolsby J.A."/>
            <person name="Tidwell J."/>
            <person name="Bellgard S.E."/>
            <person name="Bellgard M.I."/>
        </authorList>
    </citation>
    <scope>NUCLEOTIDE SEQUENCE</scope>
    <source>
        <tissue evidence="2">Shoot tissue taken approximately 20 cm above the soil surface</tissue>
    </source>
</reference>
<reference evidence="2" key="1">
    <citation type="submission" date="2014-09" db="EMBL/GenBank/DDBJ databases">
        <authorList>
            <person name="Magalhaes I.L.F."/>
            <person name="Oliveira U."/>
            <person name="Santos F.R."/>
            <person name="Vidigal T.H.D.A."/>
            <person name="Brescovit A.D."/>
            <person name="Santos A.J."/>
        </authorList>
    </citation>
    <scope>NUCLEOTIDE SEQUENCE</scope>
    <source>
        <tissue evidence="2">Shoot tissue taken approximately 20 cm above the soil surface</tissue>
    </source>
</reference>
<feature type="region of interest" description="Disordered" evidence="1">
    <location>
        <begin position="216"/>
        <end position="240"/>
    </location>
</feature>
<protein>
    <submittedName>
        <fullName evidence="2">Uncharacterized protein</fullName>
    </submittedName>
</protein>
<evidence type="ECO:0000313" key="2">
    <source>
        <dbReference type="EMBL" id="JAD28610.1"/>
    </source>
</evidence>
<evidence type="ECO:0000256" key="1">
    <source>
        <dbReference type="SAM" id="MobiDB-lite"/>
    </source>
</evidence>
<accession>A0A0A8YVY0</accession>
<dbReference type="EMBL" id="GBRH01269285">
    <property type="protein sequence ID" value="JAD28610.1"/>
    <property type="molecule type" value="Transcribed_RNA"/>
</dbReference>
<sequence>MICYKCRKEGHADWNRNVKKPWEYIAPFCGFASAGQGFYYIEDVPCEQGYKDMASCAVIQIKEGEVSARQPETEFRTLAGVESTWRWYAKKIAENQFQMRFPTAKKVELSHFIEMRMRTVPSAVIKINKWDASLGAKGKLDEAWFRIKGIPVDKRSESNVYHVGSLVGLSLELDKRNLTKFDYVRVKIGCRDASKVPAVVEGMLFQREVLQEGSTNPAGNKWIRAGGDDNNNGDNQSPKNRKQMTNLALVLLHLKYRILSLPREPAMSNLPQQKSWLMHKRHTRLCAQLQPHNLRRQAKERKLSI</sequence>